<dbReference type="Proteomes" id="UP000465241">
    <property type="component" value="Unassembled WGS sequence"/>
</dbReference>
<dbReference type="InterPro" id="IPR010090">
    <property type="entry name" value="Phage_tape_meas"/>
</dbReference>
<evidence type="ECO:0000256" key="2">
    <source>
        <dbReference type="SAM" id="MobiDB-lite"/>
    </source>
</evidence>
<organism evidence="4 5">
    <name type="scientific">Mycolicibacterium murale</name>
    <dbReference type="NCBI Taxonomy" id="182220"/>
    <lineage>
        <taxon>Bacteria</taxon>
        <taxon>Bacillati</taxon>
        <taxon>Actinomycetota</taxon>
        <taxon>Actinomycetes</taxon>
        <taxon>Mycobacteriales</taxon>
        <taxon>Mycobacteriaceae</taxon>
        <taxon>Mycolicibacterium</taxon>
    </lineage>
</organism>
<dbReference type="RefSeq" id="WP_193488050.1">
    <property type="nucleotide sequence ID" value="NZ_BAAAMC010000028.1"/>
</dbReference>
<feature type="region of interest" description="Disordered" evidence="2">
    <location>
        <begin position="966"/>
        <end position="1050"/>
    </location>
</feature>
<dbReference type="PANTHER" id="PTHR45725:SF1">
    <property type="entry name" value="DISHEVELLED ASSOCIATED ACTIVATOR OF MORPHOGENESIS, ISOFORM D"/>
    <property type="match status" value="1"/>
</dbReference>
<feature type="coiled-coil region" evidence="1">
    <location>
        <begin position="60"/>
        <end position="130"/>
    </location>
</feature>
<feature type="region of interest" description="Disordered" evidence="2">
    <location>
        <begin position="1150"/>
        <end position="1232"/>
    </location>
</feature>
<dbReference type="AlphaFoldDB" id="A0A7I9WGG3"/>
<feature type="compositionally biased region" description="Polar residues" evidence="2">
    <location>
        <begin position="995"/>
        <end position="1012"/>
    </location>
</feature>
<feature type="compositionally biased region" description="Polar residues" evidence="2">
    <location>
        <begin position="1038"/>
        <end position="1047"/>
    </location>
</feature>
<evidence type="ECO:0000256" key="1">
    <source>
        <dbReference type="SAM" id="Coils"/>
    </source>
</evidence>
<feature type="compositionally biased region" description="Low complexity" evidence="2">
    <location>
        <begin position="1173"/>
        <end position="1190"/>
    </location>
</feature>
<feature type="domain" description="Phage tail tape measure protein" evidence="3">
    <location>
        <begin position="233"/>
        <end position="439"/>
    </location>
</feature>
<keyword evidence="5" id="KW-1185">Reference proteome</keyword>
<feature type="compositionally biased region" description="Pro residues" evidence="2">
    <location>
        <begin position="598"/>
        <end position="614"/>
    </location>
</feature>
<dbReference type="InterPro" id="IPR051425">
    <property type="entry name" value="Formin_Homology"/>
</dbReference>
<comment type="caution">
    <text evidence="4">The sequence shown here is derived from an EMBL/GenBank/DDBJ whole genome shotgun (WGS) entry which is preliminary data.</text>
</comment>
<gene>
    <name evidence="4" type="ORF">MMUR_05440</name>
</gene>
<dbReference type="Pfam" id="PF10145">
    <property type="entry name" value="PhageMin_Tail"/>
    <property type="match status" value="1"/>
</dbReference>
<sequence length="1232" mass="126252">MPLVLSIQSELDERSASAAADRAQRIYSQASRDMSRSMSETLTRGAREGAQAVERMADDARDAYKRVGDATDELKAAERQLRQMREEGARGVEVQAERVRRARRAERDAIREATNALEEYERAAENAATAGTDAASGFLANMRGAAAGAASAGGEFAEGFSGGFAGSSALMRLGAAGGPIGLALAGVGALGFMSGKVLVDQMAAGIQSQATRDLFQARLGVDETTMSRYGQAAANSFTDMWGTSVQDNLRTMQFAIQGGMIDRGASGSEIEEATAQLQTLATVMEVDVQDAARAAGQLIRTGFALDGEHAADIIAAGFQNGLDISGDWLDTINEYSTQWRKLGFEASDALGLIQQGLQGGARDTDVVADSLKEFSIRAVDGSKTTAEGFSAIGFNADDMAQRILAGGDSARTAFGATLDAIKTLDDPIQQALTWQALFGTQWEDMGDAINSMDLSRAREEFGSTEGAIQGMTDELSEHVNQWDRLDRQIGVTFTRWKEWLADTDIGRFLTQGLPESLSDALEYMSMPDSGNRATVPGWTPETGAPMPAGGPLTIDTPTGVNPLLDEARRQLGLLPGQAAPALPPMPNMPGPTISAPPGTAPAPPPPPPGAPAPVPGQRTPILTDTQQEAFGGGGGSSLPPAPVLPIAYTPTAGMPSALASATTRLDEARHDAAEREARLNQLLQSNVADQSEIQKARNDLAKADQSELAAEQALIDAQNNLVEQQLRTGEQNVSALNRQADALGQIGAQIDQDFGVSKGLPGIAENLTKFLANLAFAPVYGALTAQREAAGFGQGEAGGGITGMLASSGAFGPQFMPVPNWARTTGSPGQSALMSNTVNPAGIDAALLANVPSGTYTQEARGDLTQGLADCSSAVEDLVNMLDGRPTGGASMSTHNAAQWLTERGFLPGMGGPGDMRVGFNSGHMQATLPGGTNFNWGSQSSAAAGGLDGSLGAYDPSFTSNYYRPTSASTGGPSVTAGPSYTPAPGSGGASIYSPENTNPALNDPSLTTMPTGGPGLNGAPSGIGGPRLGPVLPMSAGQSPPSETATGGRPWAADLPPSDGIGIGGGVIGMAGSMAGGMGGALGAAGSDMAMQLIGRGIGAAGQYMGNAVSGVLETVLPNGSALGDPSSSWAGRLLGAAAGVKPALPNTAGALGGEQNPNMAEAGKKPLTPAQAQAGAEAKAASGGKQSEVGKNGDTYDIKVTNNRAREDGTGRDIQNQLMAGNGAKRSTL</sequence>
<feature type="compositionally biased region" description="Gly residues" evidence="2">
    <location>
        <begin position="1014"/>
        <end position="1029"/>
    </location>
</feature>
<feature type="compositionally biased region" description="Polar residues" evidence="2">
    <location>
        <begin position="1216"/>
        <end position="1232"/>
    </location>
</feature>
<name>A0A7I9WGG3_9MYCO</name>
<feature type="compositionally biased region" description="Polar residues" evidence="2">
    <location>
        <begin position="966"/>
        <end position="980"/>
    </location>
</feature>
<dbReference type="PANTHER" id="PTHR45725">
    <property type="entry name" value="FORMIN HOMOLOGY 2 FAMILY MEMBER"/>
    <property type="match status" value="1"/>
</dbReference>
<evidence type="ECO:0000313" key="4">
    <source>
        <dbReference type="EMBL" id="GFG56408.1"/>
    </source>
</evidence>
<reference evidence="4 5" key="1">
    <citation type="journal article" date="2019" name="Emerg. Microbes Infect.">
        <title>Comprehensive subspecies identification of 175 nontuberculous mycobacteria species based on 7547 genomic profiles.</title>
        <authorList>
            <person name="Matsumoto Y."/>
            <person name="Kinjo T."/>
            <person name="Motooka D."/>
            <person name="Nabeya D."/>
            <person name="Jung N."/>
            <person name="Uechi K."/>
            <person name="Horii T."/>
            <person name="Iida T."/>
            <person name="Fujita J."/>
            <person name="Nakamura S."/>
        </authorList>
    </citation>
    <scope>NUCLEOTIDE SEQUENCE [LARGE SCALE GENOMIC DNA]</scope>
    <source>
        <strain evidence="4 5">JCM 13392</strain>
    </source>
</reference>
<feature type="coiled-coil region" evidence="1">
    <location>
        <begin position="658"/>
        <end position="739"/>
    </location>
</feature>
<keyword evidence="1" id="KW-0175">Coiled coil</keyword>
<feature type="region of interest" description="Disordered" evidence="2">
    <location>
        <begin position="27"/>
        <end position="50"/>
    </location>
</feature>
<accession>A0A7I9WGG3</accession>
<evidence type="ECO:0000313" key="5">
    <source>
        <dbReference type="Proteomes" id="UP000465241"/>
    </source>
</evidence>
<evidence type="ECO:0000259" key="3">
    <source>
        <dbReference type="Pfam" id="PF10145"/>
    </source>
</evidence>
<dbReference type="EMBL" id="BLKT01000003">
    <property type="protein sequence ID" value="GFG56408.1"/>
    <property type="molecule type" value="Genomic_DNA"/>
</dbReference>
<proteinExistence type="predicted"/>
<protein>
    <recommendedName>
        <fullName evidence="3">Phage tail tape measure protein domain-containing protein</fullName>
    </recommendedName>
</protein>
<feature type="compositionally biased region" description="Polar residues" evidence="2">
    <location>
        <begin position="27"/>
        <end position="42"/>
    </location>
</feature>
<feature type="region of interest" description="Disordered" evidence="2">
    <location>
        <begin position="576"/>
        <end position="620"/>
    </location>
</feature>